<keyword evidence="2" id="KW-0472">Membrane</keyword>
<protein>
    <submittedName>
        <fullName evidence="4">Uncharacterized protein</fullName>
    </submittedName>
</protein>
<dbReference type="AlphaFoldDB" id="A0A848QJ93"/>
<reference evidence="4 5" key="1">
    <citation type="submission" date="2020-04" db="EMBL/GenBank/DDBJ databases">
        <authorList>
            <person name="Liu A."/>
        </authorList>
    </citation>
    <scope>NUCLEOTIDE SEQUENCE [LARGE SCALE GENOMIC DNA]</scope>
    <source>
        <strain evidence="4 5">RZ02</strain>
    </source>
</reference>
<sequence length="412" mass="43037">MKRTLTLSLLAAMLLPLATAAVAAPGSVRGFQLPPAPAPTPSNAPEVQGPVDSEAPIATRPRDIAAPNDQAAPAETATETANGTPPASVNTVSRPVIQPIPQATRSAPQPRRAAPQPSRTQNPPSPPVQSVEPSTTPVPDPALDGALPDGPASLPTDNAPADTTPNAASPATQFSGSDALPLPNYLWWIGGLALLVLLLIGAVMWWRQRAPLAAGVPTIEPPLARSQKPADPAPDSAAEAQAAAQDTTADAATPLLPIQIKAEAISLSRSIMNAALSYRFEFMNIGGKDLEEISISADMISAHGKAPIDEQVAHSGSELPFVSIIAAIKKGGSQELKGELRLPVGSIRWIAQGSAKLYVPLVRLRVEAEGLEPVVHTFVVGIRPEAKGGKLRPFRLDEMPQTYRTIGFRALT</sequence>
<feature type="transmembrane region" description="Helical" evidence="2">
    <location>
        <begin position="185"/>
        <end position="206"/>
    </location>
</feature>
<feature type="signal peptide" evidence="3">
    <location>
        <begin position="1"/>
        <end position="23"/>
    </location>
</feature>
<keyword evidence="3" id="KW-0732">Signal</keyword>
<gene>
    <name evidence="4" type="ORF">HKD42_01990</name>
</gene>
<organism evidence="4 5">
    <name type="scientific">Pontixanthobacter rizhaonensis</name>
    <dbReference type="NCBI Taxonomy" id="2730337"/>
    <lineage>
        <taxon>Bacteria</taxon>
        <taxon>Pseudomonadati</taxon>
        <taxon>Pseudomonadota</taxon>
        <taxon>Alphaproteobacteria</taxon>
        <taxon>Sphingomonadales</taxon>
        <taxon>Erythrobacteraceae</taxon>
        <taxon>Pontixanthobacter</taxon>
    </lineage>
</organism>
<proteinExistence type="predicted"/>
<dbReference type="RefSeq" id="WP_170009816.1">
    <property type="nucleotide sequence ID" value="NZ_JABCRE010000002.1"/>
</dbReference>
<evidence type="ECO:0000256" key="1">
    <source>
        <dbReference type="SAM" id="MobiDB-lite"/>
    </source>
</evidence>
<evidence type="ECO:0000256" key="3">
    <source>
        <dbReference type="SAM" id="SignalP"/>
    </source>
</evidence>
<evidence type="ECO:0000313" key="5">
    <source>
        <dbReference type="Proteomes" id="UP000561181"/>
    </source>
</evidence>
<keyword evidence="5" id="KW-1185">Reference proteome</keyword>
<name>A0A848QJ93_9SPHN</name>
<accession>A0A848QJ93</accession>
<feature type="region of interest" description="Disordered" evidence="1">
    <location>
        <begin position="33"/>
        <end position="172"/>
    </location>
</feature>
<feature type="compositionally biased region" description="Low complexity" evidence="1">
    <location>
        <begin position="229"/>
        <end position="246"/>
    </location>
</feature>
<dbReference type="Proteomes" id="UP000561181">
    <property type="component" value="Unassembled WGS sequence"/>
</dbReference>
<feature type="chain" id="PRO_5032370964" evidence="3">
    <location>
        <begin position="24"/>
        <end position="412"/>
    </location>
</feature>
<keyword evidence="2" id="KW-0812">Transmembrane</keyword>
<keyword evidence="2" id="KW-1133">Transmembrane helix</keyword>
<comment type="caution">
    <text evidence="4">The sequence shown here is derived from an EMBL/GenBank/DDBJ whole genome shotgun (WGS) entry which is preliminary data.</text>
</comment>
<dbReference type="EMBL" id="JABCRE010000002">
    <property type="protein sequence ID" value="NMW30829.1"/>
    <property type="molecule type" value="Genomic_DNA"/>
</dbReference>
<feature type="compositionally biased region" description="Low complexity" evidence="1">
    <location>
        <begin position="101"/>
        <end position="137"/>
    </location>
</feature>
<evidence type="ECO:0000313" key="4">
    <source>
        <dbReference type="EMBL" id="NMW30829.1"/>
    </source>
</evidence>
<evidence type="ECO:0000256" key="2">
    <source>
        <dbReference type="SAM" id="Phobius"/>
    </source>
</evidence>
<feature type="compositionally biased region" description="Low complexity" evidence="1">
    <location>
        <begin position="71"/>
        <end position="87"/>
    </location>
</feature>
<feature type="region of interest" description="Disordered" evidence="1">
    <location>
        <begin position="219"/>
        <end position="246"/>
    </location>
</feature>
<feature type="compositionally biased region" description="Polar residues" evidence="1">
    <location>
        <begin position="161"/>
        <end position="172"/>
    </location>
</feature>